<name>A0A2T7NF96_POMCA</name>
<proteinExistence type="predicted"/>
<keyword evidence="3" id="KW-1185">Reference proteome</keyword>
<organism evidence="2 3">
    <name type="scientific">Pomacea canaliculata</name>
    <name type="common">Golden apple snail</name>
    <dbReference type="NCBI Taxonomy" id="400727"/>
    <lineage>
        <taxon>Eukaryota</taxon>
        <taxon>Metazoa</taxon>
        <taxon>Spiralia</taxon>
        <taxon>Lophotrochozoa</taxon>
        <taxon>Mollusca</taxon>
        <taxon>Gastropoda</taxon>
        <taxon>Caenogastropoda</taxon>
        <taxon>Architaenioglossa</taxon>
        <taxon>Ampullarioidea</taxon>
        <taxon>Ampullariidae</taxon>
        <taxon>Pomacea</taxon>
    </lineage>
</organism>
<dbReference type="AlphaFoldDB" id="A0A2T7NF96"/>
<accession>A0A2T7NF96</accession>
<evidence type="ECO:0000313" key="2">
    <source>
        <dbReference type="EMBL" id="PVD19836.1"/>
    </source>
</evidence>
<sequence length="113" mass="12166">MPAGDEATHGFQPVTCALAHQSHPNSGPGASHVTRAPNNTDLVLLVRHSPCSHSSKKIEFVDEKSGYVEINVILPALLGEMSGRLLYADPPQTFTRQGGQVGNKSFTHTDFRS</sequence>
<evidence type="ECO:0000256" key="1">
    <source>
        <dbReference type="SAM" id="MobiDB-lite"/>
    </source>
</evidence>
<protein>
    <submittedName>
        <fullName evidence="2">Uncharacterized protein</fullName>
    </submittedName>
</protein>
<comment type="caution">
    <text evidence="2">The sequence shown here is derived from an EMBL/GenBank/DDBJ whole genome shotgun (WGS) entry which is preliminary data.</text>
</comment>
<evidence type="ECO:0000313" key="3">
    <source>
        <dbReference type="Proteomes" id="UP000245119"/>
    </source>
</evidence>
<dbReference type="Proteomes" id="UP000245119">
    <property type="component" value="Linkage Group LG13"/>
</dbReference>
<dbReference type="EMBL" id="PZQS01000013">
    <property type="protein sequence ID" value="PVD19836.1"/>
    <property type="molecule type" value="Genomic_DNA"/>
</dbReference>
<reference evidence="2 3" key="1">
    <citation type="submission" date="2018-04" db="EMBL/GenBank/DDBJ databases">
        <title>The genome of golden apple snail Pomacea canaliculata provides insight into stress tolerance and invasive adaptation.</title>
        <authorList>
            <person name="Liu C."/>
            <person name="Liu B."/>
            <person name="Ren Y."/>
            <person name="Zhang Y."/>
            <person name="Wang H."/>
            <person name="Li S."/>
            <person name="Jiang F."/>
            <person name="Yin L."/>
            <person name="Zhang G."/>
            <person name="Qian W."/>
            <person name="Fan W."/>
        </authorList>
    </citation>
    <scope>NUCLEOTIDE SEQUENCE [LARGE SCALE GENOMIC DNA]</scope>
    <source>
        <strain evidence="2">SZHN2017</strain>
        <tissue evidence="2">Muscle</tissue>
    </source>
</reference>
<feature type="region of interest" description="Disordered" evidence="1">
    <location>
        <begin position="1"/>
        <end position="36"/>
    </location>
</feature>
<gene>
    <name evidence="2" type="ORF">C0Q70_20329</name>
</gene>